<proteinExistence type="predicted"/>
<evidence type="ECO:0000313" key="2">
    <source>
        <dbReference type="Proteomes" id="UP000242188"/>
    </source>
</evidence>
<dbReference type="InterPro" id="IPR036691">
    <property type="entry name" value="Endo/exonu/phosph_ase_sf"/>
</dbReference>
<reference evidence="1 2" key="1">
    <citation type="journal article" date="2017" name="Nat. Ecol. Evol.">
        <title>Scallop genome provides insights into evolution of bilaterian karyotype and development.</title>
        <authorList>
            <person name="Wang S."/>
            <person name="Zhang J."/>
            <person name="Jiao W."/>
            <person name="Li J."/>
            <person name="Xun X."/>
            <person name="Sun Y."/>
            <person name="Guo X."/>
            <person name="Huan P."/>
            <person name="Dong B."/>
            <person name="Zhang L."/>
            <person name="Hu X."/>
            <person name="Sun X."/>
            <person name="Wang J."/>
            <person name="Zhao C."/>
            <person name="Wang Y."/>
            <person name="Wang D."/>
            <person name="Huang X."/>
            <person name="Wang R."/>
            <person name="Lv J."/>
            <person name="Li Y."/>
            <person name="Zhang Z."/>
            <person name="Liu B."/>
            <person name="Lu W."/>
            <person name="Hui Y."/>
            <person name="Liang J."/>
            <person name="Zhou Z."/>
            <person name="Hou R."/>
            <person name="Li X."/>
            <person name="Liu Y."/>
            <person name="Li H."/>
            <person name="Ning X."/>
            <person name="Lin Y."/>
            <person name="Zhao L."/>
            <person name="Xing Q."/>
            <person name="Dou J."/>
            <person name="Li Y."/>
            <person name="Mao J."/>
            <person name="Guo H."/>
            <person name="Dou H."/>
            <person name="Li T."/>
            <person name="Mu C."/>
            <person name="Jiang W."/>
            <person name="Fu Q."/>
            <person name="Fu X."/>
            <person name="Miao Y."/>
            <person name="Liu J."/>
            <person name="Yu Q."/>
            <person name="Li R."/>
            <person name="Liao H."/>
            <person name="Li X."/>
            <person name="Kong Y."/>
            <person name="Jiang Z."/>
            <person name="Chourrout D."/>
            <person name="Li R."/>
            <person name="Bao Z."/>
        </authorList>
    </citation>
    <scope>NUCLEOTIDE SEQUENCE [LARGE SCALE GENOMIC DNA]</scope>
    <source>
        <strain evidence="1 2">PY_sf001</strain>
    </source>
</reference>
<name>A0A210QTI7_MIZYE</name>
<comment type="caution">
    <text evidence="1">The sequence shown here is derived from an EMBL/GenBank/DDBJ whole genome shotgun (WGS) entry which is preliminary data.</text>
</comment>
<protein>
    <submittedName>
        <fullName evidence="1">DNA-(Apurinic or apyrimidinic site) lyase 2</fullName>
    </submittedName>
</protein>
<sequence length="133" mass="15456">MTQWTNSPILGDNSLHEREALAAEGWTVIQQHWIQTSNGNEVGLAIINVYCPRVDHERDDGKVYKMRFLALLQTRAEAFFQSESHVIVLGDQHLNHKKIDNCDPVLEDWGKTPSRMWMNQFLLEPGRHSDRIY</sequence>
<dbReference type="AlphaFoldDB" id="A0A210QTI7"/>
<dbReference type="EMBL" id="NEDP02001993">
    <property type="protein sequence ID" value="OWF52027.1"/>
    <property type="molecule type" value="Genomic_DNA"/>
</dbReference>
<dbReference type="OrthoDB" id="391817at2759"/>
<evidence type="ECO:0000313" key="1">
    <source>
        <dbReference type="EMBL" id="OWF52027.1"/>
    </source>
</evidence>
<keyword evidence="1" id="KW-0456">Lyase</keyword>
<keyword evidence="2" id="KW-1185">Reference proteome</keyword>
<dbReference type="Gene3D" id="3.60.10.10">
    <property type="entry name" value="Endonuclease/exonuclease/phosphatase"/>
    <property type="match status" value="1"/>
</dbReference>
<gene>
    <name evidence="1" type="ORF">KP79_PYT25562</name>
</gene>
<dbReference type="STRING" id="6573.A0A210QTI7"/>
<accession>A0A210QTI7</accession>
<dbReference type="SUPFAM" id="SSF56219">
    <property type="entry name" value="DNase I-like"/>
    <property type="match status" value="1"/>
</dbReference>
<dbReference type="Proteomes" id="UP000242188">
    <property type="component" value="Unassembled WGS sequence"/>
</dbReference>
<dbReference type="GO" id="GO:0016829">
    <property type="term" value="F:lyase activity"/>
    <property type="evidence" value="ECO:0007669"/>
    <property type="project" value="UniProtKB-KW"/>
</dbReference>
<organism evidence="1 2">
    <name type="scientific">Mizuhopecten yessoensis</name>
    <name type="common">Japanese scallop</name>
    <name type="synonym">Patinopecten yessoensis</name>
    <dbReference type="NCBI Taxonomy" id="6573"/>
    <lineage>
        <taxon>Eukaryota</taxon>
        <taxon>Metazoa</taxon>
        <taxon>Spiralia</taxon>
        <taxon>Lophotrochozoa</taxon>
        <taxon>Mollusca</taxon>
        <taxon>Bivalvia</taxon>
        <taxon>Autobranchia</taxon>
        <taxon>Pteriomorphia</taxon>
        <taxon>Pectinida</taxon>
        <taxon>Pectinoidea</taxon>
        <taxon>Pectinidae</taxon>
        <taxon>Mizuhopecten</taxon>
    </lineage>
</organism>